<dbReference type="RefSeq" id="WP_191722249.1">
    <property type="nucleotide sequence ID" value="NZ_JACSQK010000002.1"/>
</dbReference>
<evidence type="ECO:0000259" key="5">
    <source>
        <dbReference type="Pfam" id="PF00669"/>
    </source>
</evidence>
<evidence type="ECO:0000256" key="1">
    <source>
        <dbReference type="ARBA" id="ARBA00005709"/>
    </source>
</evidence>
<evidence type="ECO:0000313" key="7">
    <source>
        <dbReference type="EMBL" id="MBD7959858.1"/>
    </source>
</evidence>
<comment type="similarity">
    <text evidence="1 3">Belongs to the bacterial flagellin family.</text>
</comment>
<dbReference type="InterPro" id="IPR001029">
    <property type="entry name" value="Flagellin_N"/>
</dbReference>
<dbReference type="InterPro" id="IPR001492">
    <property type="entry name" value="Flagellin"/>
</dbReference>
<dbReference type="Pfam" id="PF00700">
    <property type="entry name" value="Flagellin_C"/>
    <property type="match status" value="1"/>
</dbReference>
<evidence type="ECO:0000256" key="2">
    <source>
        <dbReference type="ARBA" id="ARBA00023143"/>
    </source>
</evidence>
<dbReference type="Gene3D" id="3.30.70.2120">
    <property type="match status" value="1"/>
</dbReference>
<keyword evidence="7" id="KW-0282">Flagellum</keyword>
<keyword evidence="7" id="KW-0966">Cell projection</keyword>
<dbReference type="PANTHER" id="PTHR42792">
    <property type="entry name" value="FLAGELLIN"/>
    <property type="match status" value="1"/>
</dbReference>
<accession>A0ABR8S8Q5</accession>
<keyword evidence="8" id="KW-1185">Reference proteome</keyword>
<dbReference type="InterPro" id="IPR042187">
    <property type="entry name" value="Flagellin_C_sub2"/>
</dbReference>
<name>A0ABR8S8Q5_9BURK</name>
<comment type="function">
    <text evidence="3">Flagellin is the subunit protein which polymerizes to form the filaments of bacterial flagella.</text>
</comment>
<feature type="domain" description="Flagellin C-terminal" evidence="6">
    <location>
        <begin position="325"/>
        <end position="410"/>
    </location>
</feature>
<reference evidence="7 8" key="1">
    <citation type="submission" date="2020-08" db="EMBL/GenBank/DDBJ databases">
        <title>A Genomic Blueprint of the Chicken Gut Microbiome.</title>
        <authorList>
            <person name="Gilroy R."/>
            <person name="Ravi A."/>
            <person name="Getino M."/>
            <person name="Pursley I."/>
            <person name="Horton D.L."/>
            <person name="Alikhan N.-F."/>
            <person name="Baker D."/>
            <person name="Gharbi K."/>
            <person name="Hall N."/>
            <person name="Watson M."/>
            <person name="Adriaenssens E.M."/>
            <person name="Foster-Nyarko E."/>
            <person name="Jarju S."/>
            <person name="Secka A."/>
            <person name="Antonio M."/>
            <person name="Oren A."/>
            <person name="Chaudhuri R."/>
            <person name="La Ragione R.M."/>
            <person name="Hildebrand F."/>
            <person name="Pallen M.J."/>
        </authorList>
    </citation>
    <scope>NUCLEOTIDE SEQUENCE [LARGE SCALE GENOMIC DNA]</scope>
    <source>
        <strain evidence="7 8">Sa2CVA6</strain>
    </source>
</reference>
<dbReference type="Gene3D" id="1.20.1330.10">
    <property type="entry name" value="f41 fragment of flagellin, N-terminal domain"/>
    <property type="match status" value="1"/>
</dbReference>
<evidence type="ECO:0000313" key="8">
    <source>
        <dbReference type="Proteomes" id="UP000634919"/>
    </source>
</evidence>
<dbReference type="SUPFAM" id="SSF64518">
    <property type="entry name" value="Phase 1 flagellin"/>
    <property type="match status" value="1"/>
</dbReference>
<keyword evidence="3" id="KW-0964">Secreted</keyword>
<keyword evidence="4" id="KW-0175">Coiled coil</keyword>
<comment type="subcellular location">
    <subcellularLocation>
        <location evidence="3">Secreted</location>
    </subcellularLocation>
    <subcellularLocation>
        <location evidence="3">Bacterial flagellum</location>
    </subcellularLocation>
</comment>
<dbReference type="Pfam" id="PF00669">
    <property type="entry name" value="Flagellin_N"/>
    <property type="match status" value="1"/>
</dbReference>
<proteinExistence type="inferred from homology"/>
<organism evidence="7 8">
    <name type="scientific">Comamonas avium</name>
    <dbReference type="NCBI Taxonomy" id="2762231"/>
    <lineage>
        <taxon>Bacteria</taxon>
        <taxon>Pseudomonadati</taxon>
        <taxon>Pseudomonadota</taxon>
        <taxon>Betaproteobacteria</taxon>
        <taxon>Burkholderiales</taxon>
        <taxon>Comamonadaceae</taxon>
        <taxon>Comamonas</taxon>
    </lineage>
</organism>
<evidence type="ECO:0000256" key="3">
    <source>
        <dbReference type="RuleBase" id="RU362073"/>
    </source>
</evidence>
<protein>
    <recommendedName>
        <fullName evidence="3">Flagellin</fullName>
    </recommendedName>
</protein>
<evidence type="ECO:0000259" key="6">
    <source>
        <dbReference type="Pfam" id="PF00700"/>
    </source>
</evidence>
<feature type="coiled-coil region" evidence="4">
    <location>
        <begin position="102"/>
        <end position="129"/>
    </location>
</feature>
<gene>
    <name evidence="7" type="ORF">H9646_05145</name>
</gene>
<evidence type="ECO:0000256" key="4">
    <source>
        <dbReference type="SAM" id="Coils"/>
    </source>
</evidence>
<feature type="domain" description="Flagellin N-terminal" evidence="5">
    <location>
        <begin position="5"/>
        <end position="143"/>
    </location>
</feature>
<comment type="caution">
    <text evidence="7">The sequence shown here is derived from an EMBL/GenBank/DDBJ whole genome shotgun (WGS) entry which is preliminary data.</text>
</comment>
<dbReference type="PRINTS" id="PR00207">
    <property type="entry name" value="FLAGELLIN"/>
</dbReference>
<dbReference type="PANTHER" id="PTHR42792:SF2">
    <property type="entry name" value="FLAGELLIN"/>
    <property type="match status" value="1"/>
</dbReference>
<dbReference type="Gene3D" id="6.10.10.10">
    <property type="entry name" value="Flagellar export chaperone, C-terminal domain"/>
    <property type="match status" value="1"/>
</dbReference>
<sequence>MAMTINTNVVSINAQRNLGLSGGSLSTSMQRLSSGLRVNSAKDDAAGLAIAERMSTQTRGLTVAARNANDGISLAQTAEGALGKVGDMLQRMRDLAVQSSNATNSKSDREALQAELSQLRGEVDRVAKTTTFNGSKLLEGSFTGGVFQVGANAGDNITVGALGDTRVDKLGNSIYGKADAVDVDLVKGNTAAGLYGTGTTAMTAADTTITITGSNGTAVTATVKKDANMTADQALGKVVEAINSKTADTGVTAFLEKNATSGDMEINFRATADKESELAAIEVKAQVTGGAEIELVAANAMATNAGGVGIDKLDIGTQSGAWEALQRIDKAIDSVSSARGELGAIQTRFEKAVENIDIQNENITAARGRIIDADFASETANLSRSQILQQAGTAMVAQANQLPQNVLSLLR</sequence>
<dbReference type="EMBL" id="JACSQK010000002">
    <property type="protein sequence ID" value="MBD7959858.1"/>
    <property type="molecule type" value="Genomic_DNA"/>
</dbReference>
<dbReference type="Proteomes" id="UP000634919">
    <property type="component" value="Unassembled WGS sequence"/>
</dbReference>
<dbReference type="InterPro" id="IPR046358">
    <property type="entry name" value="Flagellin_C"/>
</dbReference>
<keyword evidence="2 3" id="KW-0975">Bacterial flagellum</keyword>
<keyword evidence="7" id="KW-0969">Cilium</keyword>